<dbReference type="PANTHER" id="PTHR34857">
    <property type="entry name" value="SLL0384 PROTEIN"/>
    <property type="match status" value="1"/>
</dbReference>
<dbReference type="HAMAP" id="MF_01461">
    <property type="entry name" value="EcfT"/>
    <property type="match status" value="1"/>
</dbReference>
<dbReference type="PANTHER" id="PTHR34857:SF2">
    <property type="entry name" value="SLL0384 PROTEIN"/>
    <property type="match status" value="1"/>
</dbReference>
<dbReference type="GO" id="GO:0005886">
    <property type="term" value="C:plasma membrane"/>
    <property type="evidence" value="ECO:0007669"/>
    <property type="project" value="UniProtKB-SubCell"/>
</dbReference>
<keyword evidence="8 9" id="KW-0472">Membrane</keyword>
<evidence type="ECO:0000256" key="6">
    <source>
        <dbReference type="ARBA" id="ARBA00022692"/>
    </source>
</evidence>
<accession>A0A0C5CDL5</accession>
<evidence type="ECO:0000256" key="4">
    <source>
        <dbReference type="ARBA" id="ARBA00022448"/>
    </source>
</evidence>
<comment type="function">
    <text evidence="9">Transmembrane (T) component of an energy-coupling factor (ECF) ABC-transporter complex. Unlike classic ABC transporters this ECF transporter provides the energy necessary to transport a number of different substrates.</text>
</comment>
<dbReference type="EMBL" id="CP010525">
    <property type="protein sequence ID" value="AJO24859.1"/>
    <property type="molecule type" value="Genomic_DNA"/>
</dbReference>
<feature type="transmembrane region" description="Helical" evidence="9">
    <location>
        <begin position="117"/>
        <end position="134"/>
    </location>
</feature>
<dbReference type="CDD" id="cd16914">
    <property type="entry name" value="EcfT"/>
    <property type="match status" value="1"/>
</dbReference>
<dbReference type="InterPro" id="IPR003339">
    <property type="entry name" value="ABC/ECF_trnsptr_transmembrane"/>
</dbReference>
<dbReference type="GeneID" id="93261226"/>
<dbReference type="EMBL" id="LRPN01000002">
    <property type="protein sequence ID" value="KWZ86444.1"/>
    <property type="molecule type" value="Genomic_DNA"/>
</dbReference>
<reference evidence="12" key="2">
    <citation type="submission" date="2015-01" db="EMBL/GenBank/DDBJ databases">
        <title>Comparative genome analysis of Bacillus coagulans HM-08, Clostridium butyricum HM-68, Bacillus subtilis HM-66 and Bacillus paralicheniformis BL-09.</title>
        <authorList>
            <person name="Zhang H."/>
        </authorList>
    </citation>
    <scope>NUCLEOTIDE SEQUENCE [LARGE SCALE GENOMIC DNA]</scope>
    <source>
        <strain evidence="12">HM-08</strain>
    </source>
</reference>
<reference evidence="10" key="1">
    <citation type="submission" date="2015-01" db="EMBL/GenBank/DDBJ databases">
        <title>Comparative genome analysis of Bacillus coagulans HM-08, Clostridium butyricum HM-68, Bacillus subtilis HM-66 and Bacillus licheniformis BL-09.</title>
        <authorList>
            <person name="Zhang H."/>
        </authorList>
    </citation>
    <scope>NUCLEOTIDE SEQUENCE [LARGE SCALE GENOMIC DNA]</scope>
    <source>
        <strain evidence="10">HM-08</strain>
    </source>
</reference>
<evidence type="ECO:0000256" key="8">
    <source>
        <dbReference type="ARBA" id="ARBA00023136"/>
    </source>
</evidence>
<gene>
    <name evidence="9" type="primary">ecfT</name>
    <name evidence="11" type="ORF">HMPREF3213_00075</name>
    <name evidence="10" type="ORF">SB48_HM08orf06416</name>
</gene>
<dbReference type="GO" id="GO:0022857">
    <property type="term" value="F:transmembrane transporter activity"/>
    <property type="evidence" value="ECO:0007669"/>
    <property type="project" value="UniProtKB-UniRule"/>
</dbReference>
<evidence type="ECO:0000256" key="1">
    <source>
        <dbReference type="ARBA" id="ARBA00004651"/>
    </source>
</evidence>
<evidence type="ECO:0000313" key="12">
    <source>
        <dbReference type="Proteomes" id="UP000032024"/>
    </source>
</evidence>
<name>A0A0C5CDL5_HEYCO</name>
<evidence type="ECO:0000313" key="13">
    <source>
        <dbReference type="Proteomes" id="UP000070376"/>
    </source>
</evidence>
<comment type="similarity">
    <text evidence="2 9">Belongs to the energy-coupling factor EcfT family.</text>
</comment>
<keyword evidence="6 9" id="KW-0812">Transmembrane</keyword>
<sequence>MMEKMIFGRYIPGDSVIHRMDPRSKLIFVFVFICIVFLANNAVTYGILVIFTLLVMLVSRVPVRFFIKGLLPILWLVIFTFFLQLFFNREGSLVFHYAFIHIYSEGIRQGVFISLRFMLLIFLTSLLTLTTTPISLTDGIEMLLAPLRKVKFPVHELALMMSISLRFIPTLMDETEKIMKAQMARGVDFSGGSIKDRVKAIIPLLIPLFVSSFKRAEELATAMEARGYQGGEGRTKYRLLVWRTADTLSICALAVVIVLLVLFRDGGIL</sequence>
<keyword evidence="4 9" id="KW-0813">Transport</keyword>
<evidence type="ECO:0000256" key="7">
    <source>
        <dbReference type="ARBA" id="ARBA00022989"/>
    </source>
</evidence>
<dbReference type="InterPro" id="IPR051611">
    <property type="entry name" value="ECF_transporter_component"/>
</dbReference>
<organism evidence="11 13">
    <name type="scientific">Heyndrickxia coagulans</name>
    <name type="common">Weizmannia coagulans</name>
    <dbReference type="NCBI Taxonomy" id="1398"/>
    <lineage>
        <taxon>Bacteria</taxon>
        <taxon>Bacillati</taxon>
        <taxon>Bacillota</taxon>
        <taxon>Bacilli</taxon>
        <taxon>Bacillales</taxon>
        <taxon>Bacillaceae</taxon>
        <taxon>Heyndrickxia</taxon>
    </lineage>
</organism>
<keyword evidence="5 9" id="KW-1003">Cell membrane</keyword>
<comment type="subcellular location">
    <subcellularLocation>
        <location evidence="1 9">Cell membrane</location>
        <topology evidence="1 9">Multi-pass membrane protein</topology>
    </subcellularLocation>
</comment>
<dbReference type="Proteomes" id="UP000070376">
    <property type="component" value="Unassembled WGS sequence"/>
</dbReference>
<feature type="transmembrane region" description="Helical" evidence="9">
    <location>
        <begin position="65"/>
        <end position="87"/>
    </location>
</feature>
<evidence type="ECO:0000313" key="10">
    <source>
        <dbReference type="EMBL" id="AJO24859.1"/>
    </source>
</evidence>
<dbReference type="STRING" id="1398.AB434_1304"/>
<keyword evidence="12" id="KW-1185">Reference proteome</keyword>
<feature type="transmembrane region" description="Helical" evidence="9">
    <location>
        <begin position="26"/>
        <end position="59"/>
    </location>
</feature>
<evidence type="ECO:0000313" key="11">
    <source>
        <dbReference type="EMBL" id="KWZ86444.1"/>
    </source>
</evidence>
<keyword evidence="7 9" id="KW-1133">Transmembrane helix</keyword>
<dbReference type="InterPro" id="IPR024919">
    <property type="entry name" value="EcfT"/>
</dbReference>
<protein>
    <recommendedName>
        <fullName evidence="3 9">Energy-coupling factor transporter transmembrane protein EcfT</fullName>
        <shortName evidence="9">ECF transporter T component EcfT</shortName>
    </recommendedName>
</protein>
<comment type="subunit">
    <text evidence="9">Forms a stable energy-coupling factor (ECF) transporter complex composed of 2 membrane-embedded substrate-binding proteins (S component), 2 ATP-binding proteins (A component) and 2 transmembrane proteins (T component).</text>
</comment>
<dbReference type="PATRIC" id="fig|1398.18.peg.4034"/>
<evidence type="ECO:0000256" key="9">
    <source>
        <dbReference type="HAMAP-Rule" id="MF_01461"/>
    </source>
</evidence>
<evidence type="ECO:0000256" key="2">
    <source>
        <dbReference type="ARBA" id="ARBA00005660"/>
    </source>
</evidence>
<dbReference type="AlphaFoldDB" id="A0A0C5CDL5"/>
<dbReference type="Proteomes" id="UP000032024">
    <property type="component" value="Chromosome"/>
</dbReference>
<evidence type="ECO:0000256" key="5">
    <source>
        <dbReference type="ARBA" id="ARBA00022475"/>
    </source>
</evidence>
<reference evidence="11" key="3">
    <citation type="submission" date="2016-01" db="EMBL/GenBank/DDBJ databases">
        <authorList>
            <person name="Oliw E.H."/>
        </authorList>
    </citation>
    <scope>NUCLEOTIDE SEQUENCE [LARGE SCALE GENOMIC DNA]</scope>
    <source>
        <strain evidence="11">GED7749B</strain>
    </source>
</reference>
<proteinExistence type="inferred from homology"/>
<evidence type="ECO:0000256" key="3">
    <source>
        <dbReference type="ARBA" id="ARBA00014042"/>
    </source>
</evidence>
<reference evidence="13" key="4">
    <citation type="submission" date="2016-01" db="EMBL/GenBank/DDBJ databases">
        <authorList>
            <person name="Mitreva M."/>
            <person name="Pepin K.H."/>
            <person name="Mihindukulasuriya K.A."/>
            <person name="Fulton R."/>
            <person name="Fronick C."/>
            <person name="O'Laughlin M."/>
            <person name="Miner T."/>
            <person name="Herter B."/>
            <person name="Rosa B.A."/>
            <person name="Cordes M."/>
            <person name="Tomlinson C."/>
            <person name="Wollam A."/>
            <person name="Palsikar V.B."/>
            <person name="Mardis E.R."/>
            <person name="Wilson R.K."/>
        </authorList>
    </citation>
    <scope>NUCLEOTIDE SEQUENCE [LARGE SCALE GENOMIC DNA]</scope>
    <source>
        <strain evidence="13">GED7749B</strain>
    </source>
</reference>
<dbReference type="Pfam" id="PF02361">
    <property type="entry name" value="CbiQ"/>
    <property type="match status" value="1"/>
</dbReference>
<dbReference type="RefSeq" id="WP_014096482.1">
    <property type="nucleotide sequence ID" value="NZ_CP010525.1"/>
</dbReference>
<feature type="transmembrane region" description="Helical" evidence="9">
    <location>
        <begin position="240"/>
        <end position="263"/>
    </location>
</feature>